<protein>
    <recommendedName>
        <fullName evidence="6">ABC transmembrane type-1 domain-containing protein</fullName>
    </recommendedName>
</protein>
<feature type="transmembrane region" description="Helical" evidence="5">
    <location>
        <begin position="12"/>
        <end position="38"/>
    </location>
</feature>
<evidence type="ECO:0000256" key="2">
    <source>
        <dbReference type="ARBA" id="ARBA00022692"/>
    </source>
</evidence>
<dbReference type="Gene3D" id="1.20.1560.10">
    <property type="entry name" value="ABC transporter type 1, transmembrane domain"/>
    <property type="match status" value="1"/>
</dbReference>
<keyword evidence="3 5" id="KW-1133">Transmembrane helix</keyword>
<comment type="subcellular location">
    <subcellularLocation>
        <location evidence="1">Cell membrane</location>
        <topology evidence="1">Multi-pass membrane protein</topology>
    </subcellularLocation>
</comment>
<feature type="transmembrane region" description="Helical" evidence="5">
    <location>
        <begin position="50"/>
        <end position="71"/>
    </location>
</feature>
<reference evidence="7 8" key="1">
    <citation type="submission" date="2009-12" db="EMBL/GenBank/DDBJ databases">
        <title>Genome Sequence of Lactobacillus gasseri 224-1.</title>
        <authorList>
            <person name="Durkin A.S."/>
            <person name="Madupu R."/>
            <person name="Torralba M."/>
            <person name="Methe B."/>
            <person name="Sutton G."/>
            <person name="Strausberg R.L."/>
            <person name="Nelson K.E."/>
        </authorList>
    </citation>
    <scope>NUCLEOTIDE SEQUENCE [LARGE SCALE GENOMIC DNA]</scope>
    <source>
        <strain evidence="7 8">224-1</strain>
    </source>
</reference>
<feature type="transmembrane region" description="Helical" evidence="5">
    <location>
        <begin position="123"/>
        <end position="142"/>
    </location>
</feature>
<organism evidence="7 8">
    <name type="scientific">Lactobacillus gasseri 224-1</name>
    <dbReference type="NCBI Taxonomy" id="679196"/>
    <lineage>
        <taxon>Bacteria</taxon>
        <taxon>Bacillati</taxon>
        <taxon>Bacillota</taxon>
        <taxon>Bacilli</taxon>
        <taxon>Lactobacillales</taxon>
        <taxon>Lactobacillaceae</taxon>
        <taxon>Lactobacillus</taxon>
    </lineage>
</organism>
<dbReference type="Pfam" id="PF00664">
    <property type="entry name" value="ABC_membrane"/>
    <property type="match status" value="1"/>
</dbReference>
<evidence type="ECO:0000313" key="8">
    <source>
        <dbReference type="Proteomes" id="UP000003684"/>
    </source>
</evidence>
<evidence type="ECO:0000259" key="6">
    <source>
        <dbReference type="PROSITE" id="PS50929"/>
    </source>
</evidence>
<dbReference type="Proteomes" id="UP000003684">
    <property type="component" value="Unassembled WGS sequence"/>
</dbReference>
<dbReference type="SUPFAM" id="SSF90123">
    <property type="entry name" value="ABC transporter transmembrane region"/>
    <property type="match status" value="1"/>
</dbReference>
<evidence type="ECO:0000256" key="3">
    <source>
        <dbReference type="ARBA" id="ARBA00022989"/>
    </source>
</evidence>
<proteinExistence type="predicted"/>
<dbReference type="InterPro" id="IPR036640">
    <property type="entry name" value="ABC1_TM_sf"/>
</dbReference>
<dbReference type="InterPro" id="IPR011527">
    <property type="entry name" value="ABC1_TM_dom"/>
</dbReference>
<accession>D1YJ96</accession>
<evidence type="ECO:0000256" key="5">
    <source>
        <dbReference type="SAM" id="Phobius"/>
    </source>
</evidence>
<dbReference type="GO" id="GO:0140359">
    <property type="term" value="F:ABC-type transporter activity"/>
    <property type="evidence" value="ECO:0007669"/>
    <property type="project" value="InterPro"/>
</dbReference>
<dbReference type="GO" id="GO:0005886">
    <property type="term" value="C:plasma membrane"/>
    <property type="evidence" value="ECO:0007669"/>
    <property type="project" value="UniProtKB-SubCell"/>
</dbReference>
<name>D1YJ96_LACGS</name>
<evidence type="ECO:0000256" key="1">
    <source>
        <dbReference type="ARBA" id="ARBA00004651"/>
    </source>
</evidence>
<evidence type="ECO:0000313" key="7">
    <source>
        <dbReference type="EMBL" id="EFB62365.1"/>
    </source>
</evidence>
<comment type="caution">
    <text evidence="7">The sequence shown here is derived from an EMBL/GenBank/DDBJ whole genome shotgun (WGS) entry which is preliminary data.</text>
</comment>
<sequence>MNFKDFIKTNYFRFIYMNILSVISGAAVIGAGYVQMYFLTDVKNKDWRGILVTVLLMGLLYIGTQGMIYYIQFEIRIQEEYNQQIRNKLARHYFLDQRNHKVADVQNRMTNDLEMVRTNFFDWYIIIPFYGAIFVSALIALLSINWMIFLVSIVVDVISYFIPKLIQKRWSKPQPMFPSKTNIILMFWQNGFLALKN</sequence>
<dbReference type="AlphaFoldDB" id="D1YJ96"/>
<gene>
    <name evidence="7" type="ORF">HMPREF9209_1002</name>
</gene>
<evidence type="ECO:0000256" key="4">
    <source>
        <dbReference type="ARBA" id="ARBA00023136"/>
    </source>
</evidence>
<keyword evidence="2 5" id="KW-0812">Transmembrane</keyword>
<dbReference type="EMBL" id="ADFT01000018">
    <property type="protein sequence ID" value="EFB62365.1"/>
    <property type="molecule type" value="Genomic_DNA"/>
</dbReference>
<dbReference type="GO" id="GO:0005524">
    <property type="term" value="F:ATP binding"/>
    <property type="evidence" value="ECO:0007669"/>
    <property type="project" value="InterPro"/>
</dbReference>
<feature type="transmembrane region" description="Helical" evidence="5">
    <location>
        <begin position="148"/>
        <end position="166"/>
    </location>
</feature>
<dbReference type="PROSITE" id="PS50929">
    <property type="entry name" value="ABC_TM1F"/>
    <property type="match status" value="1"/>
</dbReference>
<keyword evidence="4 5" id="KW-0472">Membrane</keyword>
<feature type="domain" description="ABC transmembrane type-1" evidence="6">
    <location>
        <begin position="19"/>
        <end position="169"/>
    </location>
</feature>